<accession>A8S506</accession>
<dbReference type="EMBL" id="ABCC02000069">
    <property type="protein sequence ID" value="EDP12706.1"/>
    <property type="molecule type" value="Genomic_DNA"/>
</dbReference>
<evidence type="ECO:0000313" key="2">
    <source>
        <dbReference type="Proteomes" id="UP000005396"/>
    </source>
</evidence>
<dbReference type="AlphaFoldDB" id="A8S506"/>
<protein>
    <submittedName>
        <fullName evidence="1">Uncharacterized protein</fullName>
    </submittedName>
</protein>
<reference evidence="1 2" key="1">
    <citation type="submission" date="2007-08" db="EMBL/GenBank/DDBJ databases">
        <authorList>
            <person name="Fulton L."/>
            <person name="Clifton S."/>
            <person name="Fulton B."/>
            <person name="Xu J."/>
            <person name="Minx P."/>
            <person name="Pepin K.H."/>
            <person name="Johnson M."/>
            <person name="Thiruvilangam P."/>
            <person name="Bhonagiri V."/>
            <person name="Nash W.E."/>
            <person name="Mardis E.R."/>
            <person name="Wilson R.K."/>
        </authorList>
    </citation>
    <scope>NUCLEOTIDE SEQUENCE [LARGE SCALE GENOMIC DNA]</scope>
    <source>
        <strain evidence="2">ATCC BAA-613 / DSM 15670 / CCUG 46953 / JCM 12243 / WAL 16351</strain>
    </source>
</reference>
<sequence>MFERIVIILIFKIKIIFEITFIHIDQITSVIIIQAQLLLQSP</sequence>
<reference evidence="1 2" key="2">
    <citation type="submission" date="2007-09" db="EMBL/GenBank/DDBJ databases">
        <title>Draft genome sequence of Clostridium bolteae (ATCC BAA-613).</title>
        <authorList>
            <person name="Sudarsanam P."/>
            <person name="Ley R."/>
            <person name="Guruge J."/>
            <person name="Turnbaugh P.J."/>
            <person name="Mahowald M."/>
            <person name="Liep D."/>
            <person name="Gordon J."/>
        </authorList>
    </citation>
    <scope>NUCLEOTIDE SEQUENCE [LARGE SCALE GENOMIC DNA]</scope>
    <source>
        <strain evidence="2">ATCC BAA-613 / DSM 15670 / CCUG 46953 / JCM 12243 / WAL 16351</strain>
    </source>
</reference>
<evidence type="ECO:0000313" key="1">
    <source>
        <dbReference type="EMBL" id="EDP12706.1"/>
    </source>
</evidence>
<gene>
    <name evidence="1" type="ORF">CLOBOL_06935</name>
</gene>
<dbReference type="Proteomes" id="UP000005396">
    <property type="component" value="Unassembled WGS sequence"/>
</dbReference>
<organism evidence="1 2">
    <name type="scientific">Enterocloster bolteae (strain ATCC BAA-613 / DSM 15670 / CCUG 46953 / JCM 12243 / WAL 16351)</name>
    <name type="common">Clostridium bolteae</name>
    <dbReference type="NCBI Taxonomy" id="411902"/>
    <lineage>
        <taxon>Bacteria</taxon>
        <taxon>Bacillati</taxon>
        <taxon>Bacillota</taxon>
        <taxon>Clostridia</taxon>
        <taxon>Lachnospirales</taxon>
        <taxon>Lachnospiraceae</taxon>
        <taxon>Enterocloster</taxon>
    </lineage>
</organism>
<proteinExistence type="predicted"/>
<name>A8S506_ENTBW</name>
<dbReference type="PaxDb" id="411902-CLOBOL_06935"/>
<comment type="caution">
    <text evidence="1">The sequence shown here is derived from an EMBL/GenBank/DDBJ whole genome shotgun (WGS) entry which is preliminary data.</text>
</comment>
<dbReference type="HOGENOM" id="CLU_3249458_0_0_9"/>